<comment type="caution">
    <text evidence="1">The sequence shown here is derived from an EMBL/GenBank/DDBJ whole genome shotgun (WGS) entry which is preliminary data.</text>
</comment>
<dbReference type="RefSeq" id="WP_074823820.1">
    <property type="nucleotide sequence ID" value="NZ_FOLW01000009.1"/>
</dbReference>
<sequence length="227" mass="26607">MISSKLTTLAGIQRLAQTIETDCHTPQYDALDKAAQQSGYRDFEHAQVSLRHSNVIELASDEHIIHQKRSGPNSQDTPSSMFTQYLQSDRTFIIKSPERETNIELTLISDQWRNLPLIEFFIDNLNLQKIELPRSRTLYDGRITLEKLQSKIISTCWFNSNESIEITNIINKINNPIKTKIFSFNVNIYMQGKIFSKYKTDEDYLEYTINGYNTWIFNEIIRHHKRI</sequence>
<evidence type="ECO:0000313" key="2">
    <source>
        <dbReference type="Proteomes" id="UP000226420"/>
    </source>
</evidence>
<gene>
    <name evidence="1" type="ORF">SAMN02745723_10940</name>
</gene>
<protein>
    <submittedName>
        <fullName evidence="1">Uncharacterized protein</fullName>
    </submittedName>
</protein>
<name>A0AAJ4WC82_9GAMM</name>
<accession>A0AAJ4WC82</accession>
<evidence type="ECO:0000313" key="1">
    <source>
        <dbReference type="EMBL" id="SFD16810.1"/>
    </source>
</evidence>
<dbReference type="AlphaFoldDB" id="A0AAJ4WC82"/>
<dbReference type="EMBL" id="FOLW01000009">
    <property type="protein sequence ID" value="SFD16810.1"/>
    <property type="molecule type" value="Genomic_DNA"/>
</dbReference>
<reference evidence="1 2" key="1">
    <citation type="submission" date="2016-10" db="EMBL/GenBank/DDBJ databases">
        <authorList>
            <person name="Varghese N."/>
            <person name="Submissions S."/>
        </authorList>
    </citation>
    <scope>NUCLEOTIDE SEQUENCE [LARGE SCALE GENOMIC DNA]</scope>
    <source>
        <strain evidence="1 2">DSM 5563</strain>
    </source>
</reference>
<proteinExistence type="predicted"/>
<dbReference type="Proteomes" id="UP000226420">
    <property type="component" value="Unassembled WGS sequence"/>
</dbReference>
<organism evidence="1 2">
    <name type="scientific">Pragia fontium DSM 5563 = ATCC 49100</name>
    <dbReference type="NCBI Taxonomy" id="1122977"/>
    <lineage>
        <taxon>Bacteria</taxon>
        <taxon>Pseudomonadati</taxon>
        <taxon>Pseudomonadota</taxon>
        <taxon>Gammaproteobacteria</taxon>
        <taxon>Enterobacterales</taxon>
        <taxon>Budviciaceae</taxon>
        <taxon>Pragia</taxon>
    </lineage>
</organism>